<reference evidence="2" key="1">
    <citation type="submission" date="2008-12" db="EMBL/GenBank/DDBJ databases">
        <title>Molecular phylogenetic analyses and Bayesian dating suggest polytomous speciation in the evolutionary history of sea snakes of northern Australia and Southeast Asia.</title>
        <authorList>
            <person name="Lukoschek V."/>
            <person name="Avise J.C."/>
        </authorList>
    </citation>
    <scope>NUCLEOTIDE SEQUENCE</scope>
</reference>
<dbReference type="AlphaFoldDB" id="D3TZ08"/>
<accession>D3TZ08</accession>
<evidence type="ECO:0000256" key="1">
    <source>
        <dbReference type="SAM" id="Phobius"/>
    </source>
</evidence>
<dbReference type="EMBL" id="FJ593240">
    <property type="protein sequence ID" value="ACV83514.1"/>
    <property type="molecule type" value="Genomic_DNA"/>
</dbReference>
<keyword evidence="1" id="KW-1133">Transmembrane helix</keyword>
<organism evidence="2">
    <name type="scientific">Hemiaspis damelii</name>
    <dbReference type="NCBI Taxonomy" id="355696"/>
    <lineage>
        <taxon>Eukaryota</taxon>
        <taxon>Metazoa</taxon>
        <taxon>Chordata</taxon>
        <taxon>Craniata</taxon>
        <taxon>Vertebrata</taxon>
        <taxon>Euteleostomi</taxon>
        <taxon>Lepidosauria</taxon>
        <taxon>Squamata</taxon>
        <taxon>Bifurcata</taxon>
        <taxon>Unidentata</taxon>
        <taxon>Episquamata</taxon>
        <taxon>Toxicofera</taxon>
        <taxon>Serpentes</taxon>
        <taxon>Colubroidea</taxon>
        <taxon>Elapidae</taxon>
        <taxon>Hydrophiinae</taxon>
        <taxon>Hemiaspis</taxon>
    </lineage>
</organism>
<name>D3TZ08_9SAUR</name>
<protein>
    <submittedName>
        <fullName evidence="2">ATP synthase subunit 8</fullName>
    </submittedName>
</protein>
<keyword evidence="1" id="KW-0812">Transmembrane</keyword>
<evidence type="ECO:0000313" key="2">
    <source>
        <dbReference type="EMBL" id="ACV83514.1"/>
    </source>
</evidence>
<gene>
    <name evidence="2" type="primary">ATPase8</name>
</gene>
<keyword evidence="2" id="KW-0496">Mitochondrion</keyword>
<keyword evidence="1" id="KW-0472">Membrane</keyword>
<geneLocation type="mitochondrion" evidence="2"/>
<feature type="non-terminal residue" evidence="2">
    <location>
        <position position="1"/>
    </location>
</feature>
<proteinExistence type="predicted"/>
<feature type="transmembrane region" description="Helical" evidence="1">
    <location>
        <begin position="6"/>
        <end position="21"/>
    </location>
</feature>
<sequence>STAHIFLIFIWTWFTLCLLIQKTKTVMINKTPTKTLQQNTKKLLPLLPWT</sequence>